<proteinExistence type="predicted"/>
<dbReference type="STRING" id="1314777.A0A164N7R6"/>
<evidence type="ECO:0000313" key="2">
    <source>
        <dbReference type="Proteomes" id="UP000076722"/>
    </source>
</evidence>
<name>A0A164N7R6_9AGAM</name>
<dbReference type="PANTHER" id="PTHR15615">
    <property type="match status" value="1"/>
</dbReference>
<dbReference type="GO" id="GO:0000307">
    <property type="term" value="C:cyclin-dependent protein kinase holoenzyme complex"/>
    <property type="evidence" value="ECO:0007669"/>
    <property type="project" value="TreeGrafter"/>
</dbReference>
<dbReference type="GO" id="GO:0019901">
    <property type="term" value="F:protein kinase binding"/>
    <property type="evidence" value="ECO:0007669"/>
    <property type="project" value="InterPro"/>
</dbReference>
<dbReference type="InterPro" id="IPR013922">
    <property type="entry name" value="Cyclin_PHO80-like"/>
</dbReference>
<dbReference type="InterPro" id="IPR036915">
    <property type="entry name" value="Cyclin-like_sf"/>
</dbReference>
<feature type="non-terminal residue" evidence="1">
    <location>
        <position position="115"/>
    </location>
</feature>
<accession>A0A164N7R6</accession>
<protein>
    <recommendedName>
        <fullName evidence="3">Cyclin-related 2</fullName>
    </recommendedName>
</protein>
<dbReference type="Gene3D" id="1.10.472.10">
    <property type="entry name" value="Cyclin-like"/>
    <property type="match status" value="1"/>
</dbReference>
<dbReference type="OrthoDB" id="1060854at2759"/>
<dbReference type="GO" id="GO:0016538">
    <property type="term" value="F:cyclin-dependent protein serine/threonine kinase regulator activity"/>
    <property type="evidence" value="ECO:0007669"/>
    <property type="project" value="TreeGrafter"/>
</dbReference>
<dbReference type="Proteomes" id="UP000076722">
    <property type="component" value="Unassembled WGS sequence"/>
</dbReference>
<gene>
    <name evidence="1" type="ORF">SISNIDRAFT_395513</name>
</gene>
<dbReference type="EMBL" id="KV419450">
    <property type="protein sequence ID" value="KZS87434.1"/>
    <property type="molecule type" value="Genomic_DNA"/>
</dbReference>
<organism evidence="1 2">
    <name type="scientific">Sistotremastrum niveocremeum HHB9708</name>
    <dbReference type="NCBI Taxonomy" id="1314777"/>
    <lineage>
        <taxon>Eukaryota</taxon>
        <taxon>Fungi</taxon>
        <taxon>Dikarya</taxon>
        <taxon>Basidiomycota</taxon>
        <taxon>Agaricomycotina</taxon>
        <taxon>Agaricomycetes</taxon>
        <taxon>Sistotremastrales</taxon>
        <taxon>Sistotremastraceae</taxon>
        <taxon>Sertulicium</taxon>
        <taxon>Sertulicium niveocremeum</taxon>
    </lineage>
</organism>
<keyword evidence="2" id="KW-1185">Reference proteome</keyword>
<dbReference type="SUPFAM" id="SSF47954">
    <property type="entry name" value="Cyclin-like"/>
    <property type="match status" value="1"/>
</dbReference>
<reference evidence="1 2" key="1">
    <citation type="journal article" date="2016" name="Mol. Biol. Evol.">
        <title>Comparative Genomics of Early-Diverging Mushroom-Forming Fungi Provides Insights into the Origins of Lignocellulose Decay Capabilities.</title>
        <authorList>
            <person name="Nagy L.G."/>
            <person name="Riley R."/>
            <person name="Tritt A."/>
            <person name="Adam C."/>
            <person name="Daum C."/>
            <person name="Floudas D."/>
            <person name="Sun H."/>
            <person name="Yadav J.S."/>
            <person name="Pangilinan J."/>
            <person name="Larsson K.H."/>
            <person name="Matsuura K."/>
            <person name="Barry K."/>
            <person name="Labutti K."/>
            <person name="Kuo R."/>
            <person name="Ohm R.A."/>
            <person name="Bhattacharya S.S."/>
            <person name="Shirouzu T."/>
            <person name="Yoshinaga Y."/>
            <person name="Martin F.M."/>
            <person name="Grigoriev I.V."/>
            <person name="Hibbett D.S."/>
        </authorList>
    </citation>
    <scope>NUCLEOTIDE SEQUENCE [LARGE SCALE GENOMIC DNA]</scope>
    <source>
        <strain evidence="1 2">HHB9708</strain>
    </source>
</reference>
<dbReference type="AlphaFoldDB" id="A0A164N7R6"/>
<evidence type="ECO:0008006" key="3">
    <source>
        <dbReference type="Google" id="ProtNLM"/>
    </source>
</evidence>
<dbReference type="PANTHER" id="PTHR15615:SF32">
    <property type="entry name" value="PROTEIN KINASE COMPLEX COMPONENT, PUTATIVE (AFU_ORTHOLOGUE AFUA_2G07660)-RELATED"/>
    <property type="match status" value="1"/>
</dbReference>
<dbReference type="CDD" id="cd20558">
    <property type="entry name" value="CYCLIN_ScPCL7-like"/>
    <property type="match status" value="1"/>
</dbReference>
<evidence type="ECO:0000313" key="1">
    <source>
        <dbReference type="EMBL" id="KZS87434.1"/>
    </source>
</evidence>
<dbReference type="GO" id="GO:0005634">
    <property type="term" value="C:nucleus"/>
    <property type="evidence" value="ECO:0007669"/>
    <property type="project" value="TreeGrafter"/>
</dbReference>
<dbReference type="Pfam" id="PF08613">
    <property type="entry name" value="Cyclin"/>
    <property type="match status" value="1"/>
</dbReference>
<sequence>LAFESHHPIPVSITDYLQRIVQYCPNTPNVTFVAILAYFDLIIHRIGTQGMGHLQITPRNAHRLIITGISLATKFFSDTTYSHARLAKVGGLSCAALRDLEIHFLYLLDWDLKLS</sequence>
<feature type="non-terminal residue" evidence="1">
    <location>
        <position position="1"/>
    </location>
</feature>